<dbReference type="OrthoDB" id="6598372at2759"/>
<dbReference type="AlphaFoldDB" id="Q8N1J0"/>
<evidence type="ECO:0000313" key="10">
    <source>
        <dbReference type="EMBL" id="EAW53146.1"/>
    </source>
</evidence>
<feature type="compositionally biased region" description="Low complexity" evidence="5">
    <location>
        <begin position="408"/>
        <end position="417"/>
    </location>
</feature>
<name>Q8N1J0_HUMAN</name>
<dbReference type="PANTHER" id="PTHR21041">
    <property type="entry name" value="DENDRITIC CELL-SPECIFIC TRANSMEMBRANE PROTEIN"/>
    <property type="match status" value="1"/>
</dbReference>
<evidence type="ECO:0000256" key="3">
    <source>
        <dbReference type="ARBA" id="ARBA00022989"/>
    </source>
</evidence>
<dbReference type="InterPro" id="IPR051856">
    <property type="entry name" value="CSR-E3_Ligase_Protein"/>
</dbReference>
<gene>
    <name evidence="10" type="primary">DCST2</name>
    <name evidence="10" type="ORF">hCG_1997147</name>
</gene>
<feature type="domain" description="Dendritic cell-specific transmembrane protein-like" evidence="7">
    <location>
        <begin position="70"/>
        <end position="260"/>
    </location>
</feature>
<reference evidence="10" key="1">
    <citation type="journal article" date="2001" name="Science">
        <title>The sequence of the human genome.</title>
        <authorList>
            <person name="Venter J.C."/>
            <person name="Adams M.D."/>
            <person name="Myers E.W."/>
            <person name="Li P.W."/>
            <person name="Mural R.J."/>
            <person name="Sutton G.G."/>
            <person name="Smith H.O."/>
            <person name="Yandell M."/>
            <person name="Evans C.A."/>
            <person name="Holt R.A."/>
            <person name="Gocayne J.D."/>
            <person name="Amanatides P."/>
            <person name="Ballew R.M."/>
            <person name="Huson D.H."/>
            <person name="Wortman J.R."/>
            <person name="Zhang Q."/>
            <person name="Kodira C.D."/>
            <person name="Zheng X.H."/>
            <person name="Chen L."/>
            <person name="Skupski M."/>
            <person name="Subramanian G."/>
            <person name="Thomas P.D."/>
            <person name="Zhang J."/>
            <person name="Gabor Miklos G.L."/>
            <person name="Nelson C."/>
            <person name="Broder S."/>
            <person name="Clark A.G."/>
            <person name="Nadeau J."/>
            <person name="McKusick V.A."/>
            <person name="Zinder N."/>
            <person name="Levine A.J."/>
            <person name="Roberts R.J."/>
            <person name="Simon M."/>
            <person name="Slayman C."/>
            <person name="Hunkapiller M."/>
            <person name="Bolanos R."/>
            <person name="Delcher A."/>
            <person name="Dew I."/>
            <person name="Fasulo D."/>
            <person name="Flanigan M."/>
            <person name="Florea L."/>
            <person name="Halpern A."/>
            <person name="Hannenhalli S."/>
            <person name="Kravitz S."/>
            <person name="Levy S."/>
            <person name="Mobarry C."/>
            <person name="Reinert K."/>
            <person name="Remington K."/>
            <person name="Abu-Threideh J."/>
            <person name="Beasley E."/>
            <person name="Biddick K."/>
            <person name="Bonazzi V."/>
            <person name="Brandon R."/>
            <person name="Cargill M."/>
            <person name="Chandramouliswaran I."/>
            <person name="Charlab R."/>
            <person name="Chaturvedi K."/>
            <person name="Deng Z."/>
            <person name="Di Francesco V."/>
            <person name="Dunn P."/>
            <person name="Eilbeck K."/>
            <person name="Evangelista C."/>
            <person name="Gabrielian A.E."/>
            <person name="Gan W."/>
            <person name="Ge W."/>
            <person name="Gong F."/>
            <person name="Gu Z."/>
            <person name="Guan P."/>
            <person name="Heiman T.J."/>
            <person name="Higgins M.E."/>
            <person name="Ji R.R."/>
            <person name="Ke Z."/>
            <person name="Ketchum K.A."/>
            <person name="Lai Z."/>
            <person name="Lei Y."/>
            <person name="Li Z."/>
            <person name="Li J."/>
            <person name="Liang Y."/>
            <person name="Lin X."/>
            <person name="Lu F."/>
            <person name="Merkulov G.V."/>
            <person name="Milshina N."/>
            <person name="Moore H.M."/>
            <person name="Naik A.K."/>
            <person name="Narayan V.A."/>
            <person name="Neelam B."/>
            <person name="Nusskern D."/>
            <person name="Rusch D.B."/>
            <person name="Salzberg S."/>
            <person name="Shao W."/>
            <person name="Shue B."/>
            <person name="Sun J."/>
            <person name="Wang Z."/>
            <person name="Wang A."/>
            <person name="Wang X."/>
            <person name="Wang J."/>
            <person name="Wei M."/>
            <person name="Wides R."/>
            <person name="Xiao C."/>
            <person name="Yan C."/>
            <person name="Yao A."/>
            <person name="Ye J."/>
            <person name="Zhan M."/>
            <person name="Zhang W."/>
            <person name="Zhang H."/>
            <person name="Zhao Q."/>
            <person name="Zheng L."/>
            <person name="Zhong F."/>
            <person name="Zhong W."/>
            <person name="Zhu S."/>
            <person name="Zhao S."/>
            <person name="Gilbert D."/>
            <person name="Baumhueter S."/>
            <person name="Spier G."/>
            <person name="Carter C."/>
            <person name="Cravchik A."/>
            <person name="Woodage T."/>
            <person name="Ali F."/>
            <person name="An H."/>
            <person name="Awe A."/>
            <person name="Baldwin D."/>
            <person name="Baden H."/>
            <person name="Barnstead M."/>
            <person name="Barrow I."/>
            <person name="Beeson K."/>
            <person name="Busam D."/>
            <person name="Carver A."/>
            <person name="Center A."/>
            <person name="Cheng M.L."/>
            <person name="Curry L."/>
            <person name="Danaher S."/>
            <person name="Davenport L."/>
            <person name="Desilets R."/>
            <person name="Dietz S."/>
            <person name="Dodson K."/>
            <person name="Doup L."/>
            <person name="Ferriera S."/>
            <person name="Garg N."/>
            <person name="Gluecksmann A."/>
            <person name="Hart B."/>
            <person name="Haynes J."/>
            <person name="Haynes C."/>
            <person name="Heiner C."/>
            <person name="Hladun S."/>
            <person name="Hostin D."/>
            <person name="Houck J."/>
            <person name="Howland T."/>
            <person name="Ibegwam C."/>
            <person name="Johnson J."/>
            <person name="Kalush F."/>
            <person name="Kline L."/>
            <person name="Koduru S."/>
            <person name="Love A."/>
            <person name="Mann F."/>
            <person name="May D."/>
            <person name="McCawley S."/>
            <person name="McIntosh T."/>
            <person name="McMullen I."/>
            <person name="Moy M."/>
            <person name="Moy L."/>
            <person name="Murphy B."/>
            <person name="Nelson K."/>
            <person name="Pfannkoch C."/>
            <person name="Pratts E."/>
            <person name="Puri V."/>
            <person name="Qureshi H."/>
            <person name="Reardon M."/>
            <person name="Rodriguez R."/>
            <person name="Rogers Y.H."/>
            <person name="Romblad D."/>
            <person name="Ruhfel B."/>
            <person name="Scott R."/>
            <person name="Sitter C."/>
            <person name="Smallwood M."/>
            <person name="Stewart E."/>
            <person name="Strong R."/>
            <person name="Suh E."/>
            <person name="Thomas R."/>
            <person name="Tint N.N."/>
            <person name="Tse S."/>
            <person name="Vech C."/>
            <person name="Wang G."/>
            <person name="Wetter J."/>
            <person name="Williams S."/>
            <person name="Williams M."/>
            <person name="Windsor S."/>
            <person name="Winn-Deen E."/>
            <person name="Wolfe K."/>
            <person name="Zaveri J."/>
            <person name="Zaveri K."/>
            <person name="Abril J.F."/>
            <person name="Guigo R."/>
            <person name="Campbell M.J."/>
            <person name="Sjolander K.V."/>
            <person name="Karlak B."/>
            <person name="Kejariwal A."/>
            <person name="Mi H."/>
            <person name="Lazareva B."/>
            <person name="Hatton T."/>
            <person name="Narechania A."/>
            <person name="Diemer K."/>
            <person name="Muruganujan A."/>
            <person name="Guo N."/>
            <person name="Sato S."/>
            <person name="Bafna V."/>
            <person name="Istrail S."/>
            <person name="Lippert R."/>
            <person name="Schwartz R."/>
            <person name="Walenz B."/>
            <person name="Yooseph S."/>
            <person name="Allen D."/>
            <person name="Basu A."/>
            <person name="Baxendale J."/>
            <person name="Blick L."/>
            <person name="Caminha M."/>
            <person name="Carnes-Stine J."/>
            <person name="Caulk P."/>
            <person name="Chiang Y.H."/>
            <person name="Coyne M."/>
            <person name="Dahlke C."/>
            <person name="Mays A."/>
            <person name="Dombroski M."/>
            <person name="Donnelly M."/>
            <person name="Ely D."/>
            <person name="Esparham S."/>
            <person name="Fosler C."/>
            <person name="Gire H."/>
            <person name="Glanowski S."/>
            <person name="Glasser K."/>
            <person name="Glodek A."/>
            <person name="Gorokhov M."/>
            <person name="Graham K."/>
            <person name="Gropman B."/>
            <person name="Harris M."/>
            <person name="Heil J."/>
            <person name="Henderson S."/>
            <person name="Hoover J."/>
            <person name="Jennings D."/>
            <person name="Jordan C."/>
            <person name="Jordan J."/>
            <person name="Kasha J."/>
            <person name="Kagan L."/>
            <person name="Kraft C."/>
            <person name="Levitsky A."/>
            <person name="Lewis M."/>
            <person name="Liu X."/>
            <person name="Lopez J."/>
            <person name="Ma D."/>
            <person name="Majoros W."/>
            <person name="McDaniel J."/>
            <person name="Murphy S."/>
            <person name="Newman M."/>
            <person name="Nguyen T."/>
            <person name="Nguyen N."/>
            <person name="Nodell M."/>
            <person name="Pan S."/>
            <person name="Peck J."/>
            <person name="Peterson M."/>
            <person name="Rowe W."/>
            <person name="Sanders R."/>
            <person name="Scott J."/>
            <person name="Simpson M."/>
            <person name="Smith T."/>
            <person name="Sprague A."/>
            <person name="Stockwell T."/>
            <person name="Turner R."/>
            <person name="Venter E."/>
            <person name="Wang M."/>
            <person name="Wen M."/>
            <person name="Wu D."/>
            <person name="Wu M."/>
            <person name="Xia A."/>
            <person name="Zandieh A."/>
            <person name="Zhu X."/>
        </authorList>
    </citation>
    <scope>NUCLEOTIDE SEQUENCE</scope>
</reference>
<feature type="transmembrane region" description="Helical" evidence="6">
    <location>
        <begin position="39"/>
        <end position="60"/>
    </location>
</feature>
<dbReference type="Pfam" id="PF07782">
    <property type="entry name" value="DC_STAMP"/>
    <property type="match status" value="1"/>
</dbReference>
<dbReference type="EMBL" id="AK097993">
    <property type="protein sequence ID" value="BAC05211.1"/>
    <property type="molecule type" value="mRNA"/>
</dbReference>
<evidence type="ECO:0000256" key="1">
    <source>
        <dbReference type="ARBA" id="ARBA00004141"/>
    </source>
</evidence>
<dbReference type="PeptideAtlas" id="Q8N1J0"/>
<keyword evidence="3 6" id="KW-1133">Transmembrane helix</keyword>
<evidence type="ECO:0000259" key="7">
    <source>
        <dbReference type="Pfam" id="PF07782"/>
    </source>
</evidence>
<feature type="compositionally biased region" description="Pro residues" evidence="5">
    <location>
        <begin position="474"/>
        <end position="489"/>
    </location>
</feature>
<evidence type="ECO:0000256" key="2">
    <source>
        <dbReference type="ARBA" id="ARBA00022692"/>
    </source>
</evidence>
<comment type="subcellular location">
    <subcellularLocation>
        <location evidence="1">Membrane</location>
        <topology evidence="1">Multi-pass membrane protein</topology>
    </subcellularLocation>
</comment>
<dbReference type="InterPro" id="IPR058842">
    <property type="entry name" value="DCST1_C"/>
</dbReference>
<evidence type="ECO:0000256" key="4">
    <source>
        <dbReference type="ARBA" id="ARBA00023136"/>
    </source>
</evidence>
<feature type="transmembrane region" description="Helical" evidence="6">
    <location>
        <begin position="128"/>
        <end position="149"/>
    </location>
</feature>
<evidence type="ECO:0000313" key="9">
    <source>
        <dbReference type="EMBL" id="BAC05211.1"/>
    </source>
</evidence>
<feature type="domain" description="E3 ubiquitin-protein ligase DCST1-like C-terminal" evidence="8">
    <location>
        <begin position="314"/>
        <end position="360"/>
    </location>
</feature>
<protein>
    <submittedName>
        <fullName evidence="10">DC-STAMP domain containing 2, isoform CRA_a</fullName>
    </submittedName>
    <submittedName>
        <fullName evidence="9">cDNA FLJ40674 fis, clone THYMU2021684</fullName>
    </submittedName>
</protein>
<evidence type="ECO:0000256" key="6">
    <source>
        <dbReference type="SAM" id="Phobius"/>
    </source>
</evidence>
<dbReference type="GO" id="GO:0016020">
    <property type="term" value="C:membrane"/>
    <property type="evidence" value="ECO:0007669"/>
    <property type="project" value="UniProtKB-SubCell"/>
</dbReference>
<organism evidence="9">
    <name type="scientific">Homo sapiens</name>
    <name type="common">Human</name>
    <dbReference type="NCBI Taxonomy" id="9606"/>
    <lineage>
        <taxon>Eukaryota</taxon>
        <taxon>Metazoa</taxon>
        <taxon>Chordata</taxon>
        <taxon>Craniata</taxon>
        <taxon>Vertebrata</taxon>
        <taxon>Euteleostomi</taxon>
        <taxon>Mammalia</taxon>
        <taxon>Eutheria</taxon>
        <taxon>Euarchontoglires</taxon>
        <taxon>Primates</taxon>
        <taxon>Haplorrhini</taxon>
        <taxon>Catarrhini</taxon>
        <taxon>Hominidae</taxon>
        <taxon>Homo</taxon>
    </lineage>
</organism>
<feature type="transmembrane region" description="Helical" evidence="6">
    <location>
        <begin position="216"/>
        <end position="236"/>
    </location>
</feature>
<evidence type="ECO:0000259" key="8">
    <source>
        <dbReference type="Pfam" id="PF26037"/>
    </source>
</evidence>
<dbReference type="EMBL" id="CH471121">
    <property type="protein sequence ID" value="EAW53146.1"/>
    <property type="molecule type" value="Genomic_DNA"/>
</dbReference>
<dbReference type="PANTHER" id="PTHR21041:SF6">
    <property type="entry name" value="DC-STAMP DOMAIN-CONTAINING PROTEIN 2"/>
    <property type="match status" value="1"/>
</dbReference>
<evidence type="ECO:0000256" key="5">
    <source>
        <dbReference type="SAM" id="MobiDB-lite"/>
    </source>
</evidence>
<reference evidence="9" key="2">
    <citation type="journal article" date="2004" name="Nat. Genet.">
        <title>Complete sequencing and characterization of 21,243 full-length human cDNAs.</title>
        <authorList>
            <person name="Ota T."/>
            <person name="Suzuki Y."/>
            <person name="Nishikawa T."/>
            <person name="Otsuki T."/>
            <person name="Sugiyama T."/>
            <person name="Irie R."/>
            <person name="Wakamatsu A."/>
            <person name="Hayashi K."/>
            <person name="Sato H."/>
            <person name="Nagai K."/>
            <person name="Kimura K."/>
            <person name="Makita H."/>
            <person name="Sekine M."/>
            <person name="Obayashi M."/>
            <person name="Nishi T."/>
            <person name="Shibahara T."/>
            <person name="Tanaka T."/>
            <person name="Ishii S."/>
            <person name="Yamamoto J."/>
            <person name="Saito K."/>
            <person name="Kawai Y."/>
            <person name="Isono Y."/>
            <person name="Nakamura Y."/>
            <person name="Nagahari K."/>
            <person name="Murakami K."/>
            <person name="Yasuda T."/>
            <person name="Iwayanagi T."/>
            <person name="Wagatsuma M."/>
            <person name="Shiratori A."/>
            <person name="Sudo H."/>
            <person name="Hosoiri T."/>
            <person name="Kaku Y."/>
            <person name="Kodaira H."/>
            <person name="Kondo H."/>
            <person name="Sugawara M."/>
            <person name="Takahashi M."/>
            <person name="Kanda K."/>
            <person name="Yokoi T."/>
            <person name="Furuya T."/>
            <person name="Kikkawa E."/>
            <person name="Omura Y."/>
            <person name="Abe K."/>
            <person name="Kamihara K."/>
            <person name="Katsuta N."/>
            <person name="Sato K."/>
            <person name="Tanikawa M."/>
            <person name="Yamazaki M."/>
            <person name="Ninomiya K."/>
            <person name="Ishibashi T."/>
            <person name="Yamashita H."/>
            <person name="Murakawa K."/>
            <person name="Fujimori K."/>
            <person name="Tanai H."/>
            <person name="Kimata M."/>
            <person name="Watanabe M."/>
            <person name="Hiraoka S."/>
            <person name="Chiba Y."/>
            <person name="Ishida S."/>
            <person name="Ono Y."/>
            <person name="Takiguchi S."/>
            <person name="Watanabe S."/>
            <person name="Yosida M."/>
            <person name="Hotuta T."/>
            <person name="Kusano J."/>
            <person name="Kanehori K."/>
            <person name="Takahashi-Fujii A."/>
            <person name="Hara H."/>
            <person name="Tanase T."/>
            <person name="Nomura Y."/>
            <person name="Togiya S."/>
            <person name="Komai F."/>
            <person name="Hara R."/>
            <person name="Takeuchi K."/>
            <person name="Arita M."/>
            <person name="Imose N."/>
            <person name="Musashino K."/>
            <person name="Yuuki H."/>
            <person name="Oshima A."/>
            <person name="Sasaki N."/>
            <person name="Aotsuka S."/>
            <person name="Yoshikawa Y."/>
            <person name="Matsunawa H."/>
            <person name="Ichihara T."/>
            <person name="Shiohata N."/>
            <person name="Sano S."/>
            <person name="Moriya S."/>
            <person name="Momiyama H."/>
            <person name="Satoh N."/>
            <person name="Takami S."/>
            <person name="Terashima Y."/>
            <person name="Suzuki O."/>
            <person name="Nakagawa S."/>
            <person name="Senoh A."/>
            <person name="Mizoguchi H."/>
            <person name="Goto Y."/>
            <person name="Shimizu F."/>
            <person name="Wakebe H."/>
            <person name="Hishigaki H."/>
            <person name="Watanabe T."/>
            <person name="Sugiyama A."/>
            <person name="Takemoto M."/>
            <person name="Kawakami B."/>
            <person name="Yamazaki M."/>
            <person name="Watanabe K."/>
            <person name="Kumagai A."/>
            <person name="Itakura S."/>
            <person name="Fukuzumi Y."/>
            <person name="Fujimori Y."/>
            <person name="Komiyama M."/>
            <person name="Tashiro H."/>
            <person name="Tanigami A."/>
            <person name="Fujiwara T."/>
            <person name="Ono T."/>
            <person name="Yamada K."/>
            <person name="Fujii Y."/>
            <person name="Ozaki K."/>
            <person name="Hirao M."/>
            <person name="Ohmori Y."/>
            <person name="Kawabata A."/>
            <person name="Hikiji T."/>
            <person name="Kobatake N."/>
            <person name="Inagaki H."/>
            <person name="Ikema Y."/>
            <person name="Okamoto S."/>
            <person name="Okitani R."/>
            <person name="Kawakami T."/>
            <person name="Noguchi S."/>
            <person name="Itoh T."/>
            <person name="Shigeta K."/>
            <person name="Senba T."/>
            <person name="Matsumura K."/>
            <person name="Nakajima Y."/>
            <person name="Mizuno T."/>
            <person name="Morinaga M."/>
            <person name="Sasaki M."/>
            <person name="Togashi T."/>
            <person name="Oyama M."/>
            <person name="Hata H."/>
            <person name="Watanabe M."/>
            <person name="Komatsu T."/>
            <person name="Mizushima-Sugano J."/>
            <person name="Satoh T."/>
            <person name="Shirai Y."/>
            <person name="Takahashi Y."/>
            <person name="Nakagawa K."/>
            <person name="Okumura K."/>
            <person name="Nagase T."/>
            <person name="Nomura N."/>
            <person name="Kikuchi H."/>
            <person name="Masuho Y."/>
            <person name="Yamashita R."/>
            <person name="Nakai K."/>
            <person name="Yada T."/>
            <person name="Nakamura Y."/>
            <person name="Ohara O."/>
            <person name="Isogai T."/>
            <person name="Sugano S."/>
        </authorList>
    </citation>
    <scope>NUCLEOTIDE SEQUENCE</scope>
    <source>
        <tissue evidence="9">Thymus</tissue>
    </source>
</reference>
<accession>Q8N1J0</accession>
<dbReference type="Pfam" id="PF26037">
    <property type="entry name" value="zf-RING_DCST1_C"/>
    <property type="match status" value="1"/>
</dbReference>
<keyword evidence="4 6" id="KW-0472">Membrane</keyword>
<sequence>MTATHHFSVDLNASRSLSQVAMDLHEAVSMKLHRVREALALMGFTTPLLLVLLYLQALFYRYCYLNWDHYDNIYITSRFLRMEAVRSTAGLPTVLPLSAHEARRYIPPGSIFLSQWEKFFYILETFNLIRHLLLVLFLVFLDYAVFWVLDLARHQLQGEIVARSPVLVSLTVEGTGYAGNIYRDLVSAFDVLQQGNISILSRRCLLRPSEPDSTGYIVIGVMYGLCFFITLFGSYVSRLRRVICASYYPSREQERISYLYNVLLSRRTNLLAALHRSVRRRAADQGHRSAFLVLASRCPCLGPFVSHFWLHQAYCLGCGQPQDEGDMENTVSCSTPGCQGLYCLTCFRLLDNTCSVCASPLSYQGDLDLELDSSDEEGPQLWLAAAQRKDPEQAWLLQQQLQEVLGRSLSMESTSESSDLDEEKGPQQRKHGQQPLPEAHQPVSILTSPEPHRPPETSSATKGAPTPASEPSVPLSPPSLPDPSHPPPK</sequence>
<reference evidence="10" key="3">
    <citation type="submission" date="2005-09" db="EMBL/GenBank/DDBJ databases">
        <authorList>
            <person name="Mural R.J."/>
            <person name="Istrail S."/>
            <person name="Sutton G."/>
            <person name="Florea L."/>
            <person name="Halpern A.L."/>
            <person name="Mobarry C.M."/>
            <person name="Lippert R."/>
            <person name="Walenz B."/>
            <person name="Shatkay H."/>
            <person name="Dew I."/>
            <person name="Miller J.R."/>
            <person name="Flanigan M.J."/>
            <person name="Edwards N.J."/>
            <person name="Bolanos R."/>
            <person name="Fasulo D."/>
            <person name="Halldorsson B.V."/>
            <person name="Hannenhalli S."/>
            <person name="Turner R."/>
            <person name="Yooseph S."/>
            <person name="Lu F."/>
            <person name="Nusskern D.R."/>
            <person name="Shue B.C."/>
            <person name="Zheng X.H."/>
            <person name="Zhong F."/>
            <person name="Delcher A.L."/>
            <person name="Huson D.H."/>
            <person name="Kravitz S.A."/>
            <person name="Mouchard L."/>
            <person name="Reinert K."/>
            <person name="Remington K.A."/>
            <person name="Clark A.G."/>
            <person name="Waterman M.S."/>
            <person name="Eichler E.E."/>
            <person name="Adams M.D."/>
            <person name="Hunkapiller M.W."/>
            <person name="Myers E.W."/>
            <person name="Venter J.C."/>
        </authorList>
    </citation>
    <scope>NUCLEOTIDE SEQUENCE</scope>
</reference>
<proteinExistence type="evidence at transcript level"/>
<dbReference type="InterPro" id="IPR012858">
    <property type="entry name" value="DC_STAMP-like"/>
</dbReference>
<keyword evidence="2 6" id="KW-0812">Transmembrane</keyword>
<feature type="region of interest" description="Disordered" evidence="5">
    <location>
        <begin position="408"/>
        <end position="489"/>
    </location>
</feature>